<proteinExistence type="inferred from homology"/>
<name>A0ABQ6JL49_9ACTN</name>
<sequence>MRVAKTLQDLRVTVTDLDPGRADLTGAKKLLGFIPGGNKARAVLREVPVGPEAGSTRSSRRSPPVRTSLRRDNAAIEQEKANLWETMGRLTEYATLAGALDTATQSKVEQARVSDPSAADALTSDALFPIRQRRQDLMTQIAVSVQGYLALEMVRKNNIEPDQGRRPRADDDRLGAADGGHRGAGAGEPEGWCSTRSTP</sequence>
<evidence type="ECO:0000313" key="3">
    <source>
        <dbReference type="EMBL" id="GMA87531.1"/>
    </source>
</evidence>
<dbReference type="EMBL" id="BSUZ01000001">
    <property type="protein sequence ID" value="GMA87531.1"/>
    <property type="molecule type" value="Genomic_DNA"/>
</dbReference>
<organism evidence="3 4">
    <name type="scientific">Angustibacter aerolatus</name>
    <dbReference type="NCBI Taxonomy" id="1162965"/>
    <lineage>
        <taxon>Bacteria</taxon>
        <taxon>Bacillati</taxon>
        <taxon>Actinomycetota</taxon>
        <taxon>Actinomycetes</taxon>
        <taxon>Kineosporiales</taxon>
        <taxon>Kineosporiaceae</taxon>
    </lineage>
</organism>
<evidence type="ECO:0000256" key="1">
    <source>
        <dbReference type="ARBA" id="ARBA00005541"/>
    </source>
</evidence>
<reference evidence="4" key="1">
    <citation type="journal article" date="2019" name="Int. J. Syst. Evol. Microbiol.">
        <title>The Global Catalogue of Microorganisms (GCM) 10K type strain sequencing project: providing services to taxonomists for standard genome sequencing and annotation.</title>
        <authorList>
            <consortium name="The Broad Institute Genomics Platform"/>
            <consortium name="The Broad Institute Genome Sequencing Center for Infectious Disease"/>
            <person name="Wu L."/>
            <person name="Ma J."/>
        </authorList>
    </citation>
    <scope>NUCLEOTIDE SEQUENCE [LARGE SCALE GENOMIC DNA]</scope>
    <source>
        <strain evidence="4">NBRC 108730</strain>
    </source>
</reference>
<dbReference type="Pfam" id="PF05816">
    <property type="entry name" value="TelA"/>
    <property type="match status" value="1"/>
</dbReference>
<dbReference type="InterPro" id="IPR008863">
    <property type="entry name" value="Toxic_anion-R_TelA"/>
</dbReference>
<gene>
    <name evidence="3" type="ORF">GCM10025868_27810</name>
</gene>
<dbReference type="Proteomes" id="UP001157017">
    <property type="component" value="Unassembled WGS sequence"/>
</dbReference>
<dbReference type="PANTHER" id="PTHR38432">
    <property type="entry name" value="TELA-LIKE PROTEIN SAOUHSC_01408"/>
    <property type="match status" value="1"/>
</dbReference>
<dbReference type="PANTHER" id="PTHR38432:SF1">
    <property type="entry name" value="TELA-LIKE PROTEIN SAOUHSC_01408"/>
    <property type="match status" value="1"/>
</dbReference>
<feature type="region of interest" description="Disordered" evidence="2">
    <location>
        <begin position="48"/>
        <end position="68"/>
    </location>
</feature>
<feature type="compositionally biased region" description="Basic and acidic residues" evidence="2">
    <location>
        <begin position="160"/>
        <end position="181"/>
    </location>
</feature>
<accession>A0ABQ6JL49</accession>
<comment type="caution">
    <text evidence="3">The sequence shown here is derived from an EMBL/GenBank/DDBJ whole genome shotgun (WGS) entry which is preliminary data.</text>
</comment>
<protein>
    <submittedName>
        <fullName evidence="3">Uncharacterized protein</fullName>
    </submittedName>
</protein>
<feature type="compositionally biased region" description="Low complexity" evidence="2">
    <location>
        <begin position="55"/>
        <end position="67"/>
    </location>
</feature>
<feature type="region of interest" description="Disordered" evidence="2">
    <location>
        <begin position="160"/>
        <end position="199"/>
    </location>
</feature>
<comment type="similarity">
    <text evidence="1">Belongs to the TelA family.</text>
</comment>
<keyword evidence="4" id="KW-1185">Reference proteome</keyword>
<evidence type="ECO:0000256" key="2">
    <source>
        <dbReference type="SAM" id="MobiDB-lite"/>
    </source>
</evidence>
<evidence type="ECO:0000313" key="4">
    <source>
        <dbReference type="Proteomes" id="UP001157017"/>
    </source>
</evidence>